<dbReference type="FunFam" id="1.20.1560.10:FF:000368">
    <property type="entry name" value="Predicted protein"/>
    <property type="match status" value="1"/>
</dbReference>
<evidence type="ECO:0000256" key="7">
    <source>
        <dbReference type="ARBA" id="ARBA00022741"/>
    </source>
</evidence>
<comment type="catalytic activity">
    <reaction evidence="12">
        <text>leukotriene C4(in) + ATP + H2O = leukotriene C4(out) + ADP + phosphate + H(+)</text>
        <dbReference type="Rhea" id="RHEA:38963"/>
        <dbReference type="ChEBI" id="CHEBI:15377"/>
        <dbReference type="ChEBI" id="CHEBI:15378"/>
        <dbReference type="ChEBI" id="CHEBI:30616"/>
        <dbReference type="ChEBI" id="CHEBI:43474"/>
        <dbReference type="ChEBI" id="CHEBI:57973"/>
        <dbReference type="ChEBI" id="CHEBI:456216"/>
    </reaction>
    <physiologicalReaction direction="left-to-right" evidence="12">
        <dbReference type="Rhea" id="RHEA:38964"/>
    </physiologicalReaction>
</comment>
<evidence type="ECO:0000256" key="3">
    <source>
        <dbReference type="ARBA" id="ARBA00022448"/>
    </source>
</evidence>
<evidence type="ECO:0000256" key="5">
    <source>
        <dbReference type="ARBA" id="ARBA00022692"/>
    </source>
</evidence>
<keyword evidence="8" id="KW-0067">ATP-binding</keyword>
<dbReference type="SUPFAM" id="SSF52540">
    <property type="entry name" value="P-loop containing nucleoside triphosphate hydrolases"/>
    <property type="match status" value="2"/>
</dbReference>
<dbReference type="InterPro" id="IPR027417">
    <property type="entry name" value="P-loop_NTPase"/>
</dbReference>
<keyword evidence="10 14" id="KW-0472">Membrane</keyword>
<feature type="transmembrane region" description="Helical" evidence="14">
    <location>
        <begin position="422"/>
        <end position="448"/>
    </location>
</feature>
<dbReference type="PANTHER" id="PTHR24223:SF443">
    <property type="entry name" value="MULTIDRUG-RESISTANCE LIKE PROTEIN 1, ISOFORM I"/>
    <property type="match status" value="1"/>
</dbReference>
<evidence type="ECO:0000256" key="13">
    <source>
        <dbReference type="SAM" id="MobiDB-lite"/>
    </source>
</evidence>
<feature type="transmembrane region" description="Helical" evidence="14">
    <location>
        <begin position="1190"/>
        <end position="1212"/>
    </location>
</feature>
<keyword evidence="3" id="KW-0813">Transport</keyword>
<feature type="region of interest" description="Disordered" evidence="13">
    <location>
        <begin position="750"/>
        <end position="818"/>
    </location>
</feature>
<dbReference type="EC" id="7.6.2.3" evidence="11"/>
<evidence type="ECO:0000259" key="16">
    <source>
        <dbReference type="PROSITE" id="PS50929"/>
    </source>
</evidence>
<feature type="transmembrane region" description="Helical" evidence="14">
    <location>
        <begin position="903"/>
        <end position="926"/>
    </location>
</feature>
<dbReference type="Gene3D" id="1.20.1560.10">
    <property type="entry name" value="ABC transporter type 1, transmembrane domain"/>
    <property type="match status" value="3"/>
</dbReference>
<dbReference type="PROSITE" id="PS50929">
    <property type="entry name" value="ABC_TM1F"/>
    <property type="match status" value="2"/>
</dbReference>
<evidence type="ECO:0000313" key="18">
    <source>
        <dbReference type="WBParaSite" id="PSAMB.scaffold2732size21590.g18917.t1"/>
    </source>
</evidence>
<feature type="transmembrane region" description="Helical" evidence="14">
    <location>
        <begin position="1106"/>
        <end position="1125"/>
    </location>
</feature>
<dbReference type="PROSITE" id="PS00211">
    <property type="entry name" value="ABC_TRANSPORTER_1"/>
    <property type="match status" value="2"/>
</dbReference>
<feature type="transmembrane region" description="Helical" evidence="14">
    <location>
        <begin position="201"/>
        <end position="221"/>
    </location>
</feature>
<keyword evidence="17" id="KW-1185">Reference proteome</keyword>
<reference evidence="18" key="1">
    <citation type="submission" date="2022-11" db="UniProtKB">
        <authorList>
            <consortium name="WormBaseParasite"/>
        </authorList>
    </citation>
    <scope>IDENTIFICATION</scope>
</reference>
<dbReference type="InterPro" id="IPR036640">
    <property type="entry name" value="ABC1_TM_sf"/>
</dbReference>
<dbReference type="PROSITE" id="PS50893">
    <property type="entry name" value="ABC_TRANSPORTER_2"/>
    <property type="match status" value="2"/>
</dbReference>
<dbReference type="InterPro" id="IPR017871">
    <property type="entry name" value="ABC_transporter-like_CS"/>
</dbReference>
<feature type="domain" description="ABC transporter" evidence="15">
    <location>
        <begin position="482"/>
        <end position="706"/>
    </location>
</feature>
<evidence type="ECO:0000256" key="1">
    <source>
        <dbReference type="ARBA" id="ARBA00004128"/>
    </source>
</evidence>
<evidence type="ECO:0000256" key="10">
    <source>
        <dbReference type="ARBA" id="ARBA00023136"/>
    </source>
</evidence>
<feature type="transmembrane region" description="Helical" evidence="14">
    <location>
        <begin position="163"/>
        <end position="181"/>
    </location>
</feature>
<dbReference type="GO" id="GO:0000323">
    <property type="term" value="C:lytic vacuole"/>
    <property type="evidence" value="ECO:0007669"/>
    <property type="project" value="UniProtKB-ARBA"/>
</dbReference>
<dbReference type="CDD" id="cd03250">
    <property type="entry name" value="ABCC_MRP_domain1"/>
    <property type="match status" value="1"/>
</dbReference>
<keyword evidence="4" id="KW-0926">Vacuole</keyword>
<protein>
    <recommendedName>
        <fullName evidence="11">ABC-type glutathione-S-conjugate transporter</fullName>
        <ecNumber evidence="11">7.6.2.3</ecNumber>
    </recommendedName>
</protein>
<dbReference type="Proteomes" id="UP000887566">
    <property type="component" value="Unplaced"/>
</dbReference>
<keyword evidence="6" id="KW-0677">Repeat</keyword>
<dbReference type="FunFam" id="3.40.50.300:FF:000074">
    <property type="entry name" value="Multidrug resistance-associated protein 5 isoform 1"/>
    <property type="match status" value="1"/>
</dbReference>
<evidence type="ECO:0000256" key="11">
    <source>
        <dbReference type="ARBA" id="ARBA00024220"/>
    </source>
</evidence>
<feature type="transmembrane region" description="Helical" evidence="14">
    <location>
        <begin position="1036"/>
        <end position="1069"/>
    </location>
</feature>
<evidence type="ECO:0000313" key="17">
    <source>
        <dbReference type="Proteomes" id="UP000887566"/>
    </source>
</evidence>
<evidence type="ECO:0000256" key="12">
    <source>
        <dbReference type="ARBA" id="ARBA00047523"/>
    </source>
</evidence>
<feature type="region of interest" description="Disordered" evidence="13">
    <location>
        <begin position="1264"/>
        <end position="1285"/>
    </location>
</feature>
<dbReference type="WBParaSite" id="PSAMB.scaffold2732size21590.g18917.t1">
    <property type="protein sequence ID" value="PSAMB.scaffold2732size21590.g18917.t1"/>
    <property type="gene ID" value="PSAMB.scaffold2732size21590.g18917"/>
</dbReference>
<keyword evidence="7" id="KW-0547">Nucleotide-binding</keyword>
<dbReference type="Pfam" id="PF00664">
    <property type="entry name" value="ABC_membrane"/>
    <property type="match status" value="3"/>
</dbReference>
<keyword evidence="9 14" id="KW-1133">Transmembrane helix</keyword>
<dbReference type="GO" id="GO:0015431">
    <property type="term" value="F:ABC-type glutathione S-conjugate transporter activity"/>
    <property type="evidence" value="ECO:0007669"/>
    <property type="project" value="UniProtKB-EC"/>
</dbReference>
<feature type="domain" description="ABC transmembrane type-1" evidence="16">
    <location>
        <begin position="166"/>
        <end position="449"/>
    </location>
</feature>
<feature type="transmembrane region" description="Helical" evidence="14">
    <location>
        <begin position="852"/>
        <end position="879"/>
    </location>
</feature>
<proteinExistence type="inferred from homology"/>
<evidence type="ECO:0000256" key="6">
    <source>
        <dbReference type="ARBA" id="ARBA00022737"/>
    </source>
</evidence>
<dbReference type="InterPro" id="IPR003593">
    <property type="entry name" value="AAA+_ATPase"/>
</dbReference>
<feature type="transmembrane region" description="Helical" evidence="14">
    <location>
        <begin position="382"/>
        <end position="410"/>
    </location>
</feature>
<dbReference type="GO" id="GO:0005524">
    <property type="term" value="F:ATP binding"/>
    <property type="evidence" value="ECO:0007669"/>
    <property type="project" value="UniProtKB-KW"/>
</dbReference>
<dbReference type="FunFam" id="3.40.50.300:FF:000293">
    <property type="entry name" value="ATP binding cassette subfamily C member 1"/>
    <property type="match status" value="1"/>
</dbReference>
<dbReference type="PANTHER" id="PTHR24223">
    <property type="entry name" value="ATP-BINDING CASSETTE SUB-FAMILY C"/>
    <property type="match status" value="1"/>
</dbReference>
<evidence type="ECO:0000256" key="14">
    <source>
        <dbReference type="SAM" id="Phobius"/>
    </source>
</evidence>
<sequence>NGHPEDFVRFVLYMIWYPLVVVQFLASCFADQPIPHAELSKEHNPCPELRTSFLNQITFQWFTGLAILGNKRPLESEDLWSLNDHDTSKSVVPDFEKRWLPALRRYNVAKQQYNAKQQRAVEFNHEEVQIVDGNRRSSKSAGSTSKPPEHPSVLWPLFKTYKWTFLAGLIFKLTFDLMQFISPQLLRLLISFIEHKESPLWHGIVIASLMFIVALLQSMILHQYFHKMFRLGMNIRSVLTAAVFTKSLRLSNAERKNRTVGEIVNLMSVDIQRFQDMTTFIMLFWSAPLQVTLSIVFLWQILGPAVLAGLGVLIAMVPLNSFLSIKMRKYQVEQMKHKDDRLKMMSEILNGMKVLKLYAWEPSMEKMVLDIRKKEITVLKKLAFLNAATTLSWACAPFMVAVLTFGVYVMVDPENNILTPQITFVSLALFNILRFPLAIFAMIISQAVQCVVSNKRIKSFLSAEEMDPSLVDRTSATSRDAIVIENGLFTWDRSAEFQLKDINIALPRGKLIAVVGKVGSGKSSLLAGMLGEMEKLRGYVSVGGTVAYAPQQAWIQNLSLKDNITFGQRFDPVWYNTVVDACALRADFDTLPAGDETEIGEKGINLSGGQKQRVSLARAVYQRRDIVLFDDPLSAVDSHVGKHIFENVISDNGLLENKTRVLVTHGLTYLKHCDQIIVIREGAVSETGTYKQLIANAGAFAEFLEEYLIEEAKQRTTSVTAEDEASEMNEVLTELAKYDPHCRQRIQTQISQLSREGESASPAGSPPPYDAAVGKSGSPAPDGSARQRRVSSLTAEGGEDPEKSPLKPVGVPPKDAQPAAAVVVNEKSKLIEKETTETGKVKWEVYMTYIRAIGYAISLVFVSIYIFSSVLGVLSNLWLADWSDDASKKLHNESAKVDTSVRLIVYSALGLGQALFVCLASIIMALGMVHASRTLHEGLLRNMLRSAMSFFDVTPLGRILNRVGKDVEVIDGSLPQNIRAFTMTVTSVLMTLIVIIVATPIFGAVIAPLGLVYFLVLDVDVVDFRLPDAIRLFVTMAISTVMTLLIILYVTPMTGIAIIPASVLYVYALDVETMDSVLPRSLVQFFQCAIMSLEIMLVVICVTPTFIAMLAPLGVVYYFAMRFYVSTSRQLKRLESVTRSPIYSHFQETVQGAPSIRAYNAVDRFVVESEKRVDANLVTYYPSLCANRWLAVRLELVGNLIVLFAALFAVLFRDNDGVTAGLVGLSVSYALNITQTLNWAVRMTSELETNIVAVERIKEYSDTPTEATLEADGDNKPPPTWPENGAVDFDDYKVRYRPGLDLVLKGITAHINPQEKIGIVGRTGAGKSSLTLALFRIIEADGGRILIDGRDISKMGLHDLRSKLTIVPQDPVLFSGTLRINLDPFLRYSDDQLWTALENAHLKPFVFALADKLEHRVAEGGENLSVGQRQLICLARALLRKTKLLILDEAAAAVDMETDALIQKTIRTEFADCTVLTIAHRLNTVLDSDRILVLDNGKIVEFETPTKLLAENKTIFYSMAKDAGIVS</sequence>
<feature type="transmembrane region" description="Helical" evidence="14">
    <location>
        <begin position="12"/>
        <end position="30"/>
    </location>
</feature>
<dbReference type="Gene3D" id="3.40.50.300">
    <property type="entry name" value="P-loop containing nucleotide triphosphate hydrolases"/>
    <property type="match status" value="2"/>
</dbReference>
<evidence type="ECO:0000259" key="15">
    <source>
        <dbReference type="PROSITE" id="PS50893"/>
    </source>
</evidence>
<dbReference type="FunFam" id="1.20.1560.10:FF:000020">
    <property type="entry name" value="ABC metal ion transporter"/>
    <property type="match status" value="1"/>
</dbReference>
<dbReference type="CDD" id="cd03244">
    <property type="entry name" value="ABCC_MRP_domain2"/>
    <property type="match status" value="1"/>
</dbReference>
<dbReference type="InterPro" id="IPR050173">
    <property type="entry name" value="ABC_transporter_C-like"/>
</dbReference>
<feature type="transmembrane region" description="Helical" evidence="14">
    <location>
        <begin position="305"/>
        <end position="325"/>
    </location>
</feature>
<comment type="subcellular location">
    <subcellularLocation>
        <location evidence="1">Vacuole membrane</location>
        <topology evidence="1">Multi-pass membrane protein</topology>
    </subcellularLocation>
</comment>
<dbReference type="InterPro" id="IPR003439">
    <property type="entry name" value="ABC_transporter-like_ATP-bd"/>
</dbReference>
<comment type="similarity">
    <text evidence="2">Belongs to the ABC transporter superfamily. ABCC family. Conjugate transporter (TC 3.A.1.208) subfamily.</text>
</comment>
<dbReference type="CDD" id="cd18595">
    <property type="entry name" value="ABC_6TM_MRP1_2_3_6_D1_like"/>
    <property type="match status" value="1"/>
</dbReference>
<dbReference type="Pfam" id="PF00005">
    <property type="entry name" value="ABC_tran"/>
    <property type="match status" value="2"/>
</dbReference>
<evidence type="ECO:0000256" key="8">
    <source>
        <dbReference type="ARBA" id="ARBA00022840"/>
    </source>
</evidence>
<evidence type="ECO:0000256" key="4">
    <source>
        <dbReference type="ARBA" id="ARBA00022554"/>
    </source>
</evidence>
<keyword evidence="5 14" id="KW-0812">Transmembrane</keyword>
<dbReference type="InterPro" id="IPR011527">
    <property type="entry name" value="ABC1_TM_dom"/>
</dbReference>
<dbReference type="GO" id="GO:0016887">
    <property type="term" value="F:ATP hydrolysis activity"/>
    <property type="evidence" value="ECO:0007669"/>
    <property type="project" value="InterPro"/>
</dbReference>
<feature type="transmembrane region" description="Helical" evidence="14">
    <location>
        <begin position="280"/>
        <end position="299"/>
    </location>
</feature>
<name>A0A914VZS2_9BILA</name>
<evidence type="ECO:0000256" key="2">
    <source>
        <dbReference type="ARBA" id="ARBA00009726"/>
    </source>
</evidence>
<organism evidence="17 18">
    <name type="scientific">Plectus sambesii</name>
    <dbReference type="NCBI Taxonomy" id="2011161"/>
    <lineage>
        <taxon>Eukaryota</taxon>
        <taxon>Metazoa</taxon>
        <taxon>Ecdysozoa</taxon>
        <taxon>Nematoda</taxon>
        <taxon>Chromadorea</taxon>
        <taxon>Plectida</taxon>
        <taxon>Plectina</taxon>
        <taxon>Plectoidea</taxon>
        <taxon>Plectidae</taxon>
        <taxon>Plectus</taxon>
    </lineage>
</organism>
<dbReference type="SMART" id="SM00382">
    <property type="entry name" value="AAA"/>
    <property type="match status" value="2"/>
</dbReference>
<dbReference type="FunFam" id="1.20.1560.10:FF:000001">
    <property type="entry name" value="ATP-binding cassette subfamily C member 1"/>
    <property type="match status" value="1"/>
</dbReference>
<feature type="transmembrane region" description="Helical" evidence="14">
    <location>
        <begin position="988"/>
        <end position="1016"/>
    </location>
</feature>
<dbReference type="CDD" id="cd18603">
    <property type="entry name" value="ABC_6TM_MRP1_2_3_6_D2_like"/>
    <property type="match status" value="1"/>
</dbReference>
<feature type="domain" description="ABC transmembrane type-1" evidence="16">
    <location>
        <begin position="866"/>
        <end position="1249"/>
    </location>
</feature>
<accession>A0A914VZS2</accession>
<feature type="domain" description="ABC transporter" evidence="15">
    <location>
        <begin position="1287"/>
        <end position="1521"/>
    </location>
</feature>
<evidence type="ECO:0000256" key="9">
    <source>
        <dbReference type="ARBA" id="ARBA00022989"/>
    </source>
</evidence>
<dbReference type="SUPFAM" id="SSF90123">
    <property type="entry name" value="ABC transporter transmembrane region"/>
    <property type="match status" value="3"/>
</dbReference>
<dbReference type="GO" id="GO:0005774">
    <property type="term" value="C:vacuolar membrane"/>
    <property type="evidence" value="ECO:0007669"/>
    <property type="project" value="UniProtKB-SubCell"/>
</dbReference>